<feature type="transmembrane region" description="Helical" evidence="1">
    <location>
        <begin position="168"/>
        <end position="197"/>
    </location>
</feature>
<evidence type="ECO:0000256" key="1">
    <source>
        <dbReference type="SAM" id="Phobius"/>
    </source>
</evidence>
<dbReference type="Pfam" id="PF09955">
    <property type="entry name" value="DUF2189"/>
    <property type="match status" value="1"/>
</dbReference>
<evidence type="ECO:0000313" key="3">
    <source>
        <dbReference type="Proteomes" id="UP000197535"/>
    </source>
</evidence>
<comment type="caution">
    <text evidence="2">The sequence shown here is derived from an EMBL/GenBank/DDBJ whole genome shotgun (WGS) entry which is preliminary data.</text>
</comment>
<organism evidence="2 3">
    <name type="scientific">Noviherbaspirillum denitrificans</name>
    <dbReference type="NCBI Taxonomy" id="1968433"/>
    <lineage>
        <taxon>Bacteria</taxon>
        <taxon>Pseudomonadati</taxon>
        <taxon>Pseudomonadota</taxon>
        <taxon>Betaproteobacteria</taxon>
        <taxon>Burkholderiales</taxon>
        <taxon>Oxalobacteraceae</taxon>
        <taxon>Noviherbaspirillum</taxon>
    </lineage>
</organism>
<dbReference type="RefSeq" id="WP_088709495.1">
    <property type="nucleotide sequence ID" value="NZ_LSTO01000001.1"/>
</dbReference>
<keyword evidence="3" id="KW-1185">Reference proteome</keyword>
<protein>
    <recommendedName>
        <fullName evidence="4">Integral membrane protein</fullName>
    </recommendedName>
</protein>
<dbReference type="Proteomes" id="UP000197535">
    <property type="component" value="Unassembled WGS sequence"/>
</dbReference>
<gene>
    <name evidence="2" type="ORF">AYR66_27460</name>
</gene>
<reference evidence="2 3" key="1">
    <citation type="submission" date="2016-02" db="EMBL/GenBank/DDBJ databases">
        <authorList>
            <person name="Wen L."/>
            <person name="He K."/>
            <person name="Yang H."/>
        </authorList>
    </citation>
    <scope>NUCLEOTIDE SEQUENCE [LARGE SCALE GENOMIC DNA]</scope>
    <source>
        <strain evidence="2 3">TSA40</strain>
    </source>
</reference>
<keyword evidence="1" id="KW-0472">Membrane</keyword>
<evidence type="ECO:0008006" key="4">
    <source>
        <dbReference type="Google" id="ProtNLM"/>
    </source>
</evidence>
<feature type="transmembrane region" description="Helical" evidence="1">
    <location>
        <begin position="221"/>
        <end position="245"/>
    </location>
</feature>
<name>A0A254TPU8_9BURK</name>
<proteinExistence type="predicted"/>
<feature type="transmembrane region" description="Helical" evidence="1">
    <location>
        <begin position="50"/>
        <end position="68"/>
    </location>
</feature>
<feature type="transmembrane region" description="Helical" evidence="1">
    <location>
        <begin position="122"/>
        <end position="148"/>
    </location>
</feature>
<evidence type="ECO:0000313" key="2">
    <source>
        <dbReference type="EMBL" id="OWW22683.1"/>
    </source>
</evidence>
<accession>A0A254TPU8</accession>
<feature type="transmembrane region" description="Helical" evidence="1">
    <location>
        <begin position="74"/>
        <end position="96"/>
    </location>
</feature>
<keyword evidence="1" id="KW-0812">Transmembrane</keyword>
<dbReference type="InterPro" id="IPR018692">
    <property type="entry name" value="DUF2189"/>
</dbReference>
<sequence length="270" mass="29901">MSDTVHTQPSTPGEISDTSLMPDIRSIGIDAPFRWLAAGWRDMLATRLRASFYGLVFVLMGFAIAAIYETQWQLTMGLTAGFFLIGPFVFCGIYWLSRQRERGEKPGLTASLFCWKDNPASIGFFAAILTFFMVIWARVSVVIFALFSTTDFPTMQRVLAQIFSMTNMPFVIAWFGVGFIFASIAFAISVVSVPLMLDRNTDTMISLFTSVRALWSNPVPLYLWAALIVALIGASLLLSFIPLLLTAPLVGHATWHAYRDLVAEKDPAAG</sequence>
<keyword evidence="1" id="KW-1133">Transmembrane helix</keyword>
<dbReference type="OrthoDB" id="5621705at2"/>
<dbReference type="EMBL" id="LSTO01000001">
    <property type="protein sequence ID" value="OWW22683.1"/>
    <property type="molecule type" value="Genomic_DNA"/>
</dbReference>
<dbReference type="AlphaFoldDB" id="A0A254TPU8"/>